<dbReference type="InterPro" id="IPR013096">
    <property type="entry name" value="Cupin_2"/>
</dbReference>
<dbReference type="Pfam" id="PF07883">
    <property type="entry name" value="Cupin_2"/>
    <property type="match status" value="1"/>
</dbReference>
<dbReference type="InterPro" id="IPR052044">
    <property type="entry name" value="PKS_Associated_Protein"/>
</dbReference>
<comment type="caution">
    <text evidence="2">The sequence shown here is derived from an EMBL/GenBank/DDBJ whole genome shotgun (WGS) entry which is preliminary data.</text>
</comment>
<dbReference type="InterPro" id="IPR011051">
    <property type="entry name" value="RmlC_Cupin_sf"/>
</dbReference>
<dbReference type="Gene3D" id="2.60.120.10">
    <property type="entry name" value="Jelly Rolls"/>
    <property type="match status" value="1"/>
</dbReference>
<dbReference type="EMBL" id="LAZR01054969">
    <property type="protein sequence ID" value="KKK77410.1"/>
    <property type="molecule type" value="Genomic_DNA"/>
</dbReference>
<dbReference type="SUPFAM" id="SSF51182">
    <property type="entry name" value="RmlC-like cupins"/>
    <property type="match status" value="1"/>
</dbReference>
<dbReference type="PANTHER" id="PTHR36114:SF1">
    <property type="entry name" value="16.7 KDA PROTEIN IN WHIE LOCUS"/>
    <property type="match status" value="1"/>
</dbReference>
<accession>A0A0F8YUH2</accession>
<dbReference type="InterPro" id="IPR014710">
    <property type="entry name" value="RmlC-like_jellyroll"/>
</dbReference>
<dbReference type="CDD" id="cd02226">
    <property type="entry name" value="cupin_YdbB-like"/>
    <property type="match status" value="1"/>
</dbReference>
<protein>
    <recommendedName>
        <fullName evidence="1">Cupin type-2 domain-containing protein</fullName>
    </recommendedName>
</protein>
<name>A0A0F8YUH2_9ZZZZ</name>
<evidence type="ECO:0000313" key="2">
    <source>
        <dbReference type="EMBL" id="KKK77410.1"/>
    </source>
</evidence>
<feature type="domain" description="Cupin type-2" evidence="1">
    <location>
        <begin position="40"/>
        <end position="89"/>
    </location>
</feature>
<dbReference type="PANTHER" id="PTHR36114">
    <property type="entry name" value="16.7 KDA PROTEIN IN WHIE LOCUS"/>
    <property type="match status" value="1"/>
</dbReference>
<organism evidence="2">
    <name type="scientific">marine sediment metagenome</name>
    <dbReference type="NCBI Taxonomy" id="412755"/>
    <lineage>
        <taxon>unclassified sequences</taxon>
        <taxon>metagenomes</taxon>
        <taxon>ecological metagenomes</taxon>
    </lineage>
</organism>
<sequence length="121" mass="13820">MDFKPINLQEKLSKFTDRWSPKIIAQINDYHLKIAKLQGDFVWHMHDDTDEMFIAIDGEMEIVFRDGKVVLKPGELFVVPKGVEHKPFAKNECNIMLIEPAGTVNTGDAGSEMTSKDDIWI</sequence>
<evidence type="ECO:0000259" key="1">
    <source>
        <dbReference type="Pfam" id="PF07883"/>
    </source>
</evidence>
<dbReference type="AlphaFoldDB" id="A0A0F8YUH2"/>
<reference evidence="2" key="1">
    <citation type="journal article" date="2015" name="Nature">
        <title>Complex archaea that bridge the gap between prokaryotes and eukaryotes.</title>
        <authorList>
            <person name="Spang A."/>
            <person name="Saw J.H."/>
            <person name="Jorgensen S.L."/>
            <person name="Zaremba-Niedzwiedzka K."/>
            <person name="Martijn J."/>
            <person name="Lind A.E."/>
            <person name="van Eijk R."/>
            <person name="Schleper C."/>
            <person name="Guy L."/>
            <person name="Ettema T.J."/>
        </authorList>
    </citation>
    <scope>NUCLEOTIDE SEQUENCE</scope>
</reference>
<gene>
    <name evidence="2" type="ORF">LCGC14_2853910</name>
</gene>
<proteinExistence type="predicted"/>